<feature type="domain" description="PucR C-terminal helix-turn-helix" evidence="3">
    <location>
        <begin position="304"/>
        <end position="360"/>
    </location>
</feature>
<dbReference type="Proteomes" id="UP000435910">
    <property type="component" value="Unassembled WGS sequence"/>
</dbReference>
<dbReference type="Pfam" id="PF17853">
    <property type="entry name" value="GGDEF_2"/>
    <property type="match status" value="1"/>
</dbReference>
<dbReference type="InterPro" id="IPR051448">
    <property type="entry name" value="CdaR-like_regulators"/>
</dbReference>
<feature type="domain" description="Putative sugar diacid recognition" evidence="2">
    <location>
        <begin position="4"/>
        <end position="137"/>
    </location>
</feature>
<dbReference type="AlphaFoldDB" id="A0A415IQE6"/>
<dbReference type="InterPro" id="IPR042070">
    <property type="entry name" value="PucR_C-HTH_sf"/>
</dbReference>
<dbReference type="RefSeq" id="WP_003178121.1">
    <property type="nucleotide sequence ID" value="NZ_BOQU01000015.1"/>
</dbReference>
<name>A0A415IQE6_BACLI</name>
<dbReference type="Pfam" id="PF13556">
    <property type="entry name" value="HTH_30"/>
    <property type="match status" value="1"/>
</dbReference>
<dbReference type="InterPro" id="IPR008599">
    <property type="entry name" value="Diacid_rec"/>
</dbReference>
<proteinExistence type="inferred from homology"/>
<sequence>MNYLSKELAEEIVERTMSIIRHNINMMDENGVIIASGDRSRIGDEHAGAKDALAAEKVISITPEECSALTGTKPGVNLPIVFHDEIIGVIGITGPPSEVSRYGELVKMAAELTVEQAFLTKQLTWDQRLREETVIQMIQGTDLASLDFFERAERLNIPLDGQRTCLVFELPSADMKPAFIKKLEKHLTAKDLYANISLKEVAVILAGAPTKSRSDLFSAWNGWLSQWKTVRGALGEQADQLQQLPFSYQSAKQTLKIAENNCSLYDYREFAIPVLLSKIEHPDQEIHFQNIWDRLSQADQKGELTHTLLCYIEENGEIGETSSRLFIHRNTLNYRLRKIELATGCNPKRFDDLFKLYTAITLFSPFCANEQFKYRIKGRNPYT</sequence>
<evidence type="ECO:0000259" key="4">
    <source>
        <dbReference type="Pfam" id="PF17853"/>
    </source>
</evidence>
<dbReference type="EMBL" id="CP065647">
    <property type="protein sequence ID" value="QPR73302.1"/>
    <property type="molecule type" value="Genomic_DNA"/>
</dbReference>
<evidence type="ECO:0000313" key="5">
    <source>
        <dbReference type="EMBL" id="QPR73302.1"/>
    </source>
</evidence>
<evidence type="ECO:0000313" key="8">
    <source>
        <dbReference type="Proteomes" id="UP000595038"/>
    </source>
</evidence>
<dbReference type="Proteomes" id="UP000595038">
    <property type="component" value="Chromosome"/>
</dbReference>
<dbReference type="PANTHER" id="PTHR33744">
    <property type="entry name" value="CARBOHYDRATE DIACID REGULATOR"/>
    <property type="match status" value="1"/>
</dbReference>
<feature type="domain" description="CdaR GGDEF-like" evidence="4">
    <location>
        <begin position="147"/>
        <end position="257"/>
    </location>
</feature>
<dbReference type="Gene3D" id="1.10.10.2840">
    <property type="entry name" value="PucR C-terminal helix-turn-helix domain"/>
    <property type="match status" value="1"/>
</dbReference>
<evidence type="ECO:0000313" key="6">
    <source>
        <dbReference type="EMBL" id="TWL21362.1"/>
    </source>
</evidence>
<dbReference type="Pfam" id="PF05651">
    <property type="entry name" value="Diacid_rec"/>
    <property type="match status" value="1"/>
</dbReference>
<dbReference type="InterPro" id="IPR025736">
    <property type="entry name" value="PucR_C-HTH_dom"/>
</dbReference>
<dbReference type="EMBL" id="NILC01000031">
    <property type="protein sequence ID" value="TWL21362.1"/>
    <property type="molecule type" value="Genomic_DNA"/>
</dbReference>
<organism evidence="6 7">
    <name type="scientific">Bacillus licheniformis</name>
    <dbReference type="NCBI Taxonomy" id="1402"/>
    <lineage>
        <taxon>Bacteria</taxon>
        <taxon>Bacillati</taxon>
        <taxon>Bacillota</taxon>
        <taxon>Bacilli</taxon>
        <taxon>Bacillales</taxon>
        <taxon>Bacillaceae</taxon>
        <taxon>Bacillus</taxon>
    </lineage>
</organism>
<dbReference type="InterPro" id="IPR041522">
    <property type="entry name" value="CdaR_GGDEF"/>
</dbReference>
<evidence type="ECO:0000259" key="2">
    <source>
        <dbReference type="Pfam" id="PF05651"/>
    </source>
</evidence>
<protein>
    <submittedName>
        <fullName evidence="6">Carbohydrate diacid regulator</fullName>
    </submittedName>
    <submittedName>
        <fullName evidence="5">Helix-turn-helix domain-containing protein</fullName>
    </submittedName>
</protein>
<comment type="similarity">
    <text evidence="1">Belongs to the CdaR family.</text>
</comment>
<evidence type="ECO:0000313" key="7">
    <source>
        <dbReference type="Proteomes" id="UP000435910"/>
    </source>
</evidence>
<reference evidence="6 7" key="1">
    <citation type="submission" date="2019-06" db="EMBL/GenBank/DDBJ databases">
        <title>Genome sequence analysis of &gt;100 Bacillus licheniformis strains suggests intrinsic resistance to this species.</title>
        <authorList>
            <person name="Wels M."/>
            <person name="Siezen R.J."/>
            <person name="Johansen E."/>
            <person name="Stuer-Lauridsen B."/>
            <person name="Bjerre K."/>
            <person name="Nielsen B.K.K."/>
        </authorList>
    </citation>
    <scope>NUCLEOTIDE SEQUENCE [LARGE SCALE GENOMIC DNA]</scope>
    <source>
        <strain evidence="6 7">BAC-16736</strain>
    </source>
</reference>
<accession>A0A415IQE6</accession>
<evidence type="ECO:0000256" key="1">
    <source>
        <dbReference type="ARBA" id="ARBA00006754"/>
    </source>
</evidence>
<gene>
    <name evidence="6" type="ORF">CHCC16736_4649</name>
    <name evidence="5" type="ORF">I6G80_03135</name>
</gene>
<evidence type="ECO:0000259" key="3">
    <source>
        <dbReference type="Pfam" id="PF13556"/>
    </source>
</evidence>
<reference evidence="5 8" key="2">
    <citation type="submission" date="2020-12" db="EMBL/GenBank/DDBJ databases">
        <title>FDA dAtabase for Regulatory Grade micrObial Sequences (FDA-ARGOS): Supporting development and validation of Infectious Disease Dx tests.</title>
        <authorList>
            <person name="Nelson B."/>
            <person name="Plummer A."/>
            <person name="Tallon L."/>
            <person name="Sadzewicz L."/>
            <person name="Zhao X."/>
            <person name="Boylan J."/>
            <person name="Ott S."/>
            <person name="Bowen H."/>
            <person name="Vavikolanu K."/>
            <person name="Mehta A."/>
            <person name="Aluvathingal J."/>
            <person name="Nadendla S."/>
            <person name="Myers T."/>
            <person name="Yan Y."/>
            <person name="Sichtig H."/>
        </authorList>
    </citation>
    <scope>NUCLEOTIDE SEQUENCE [LARGE SCALE GENOMIC DNA]</scope>
    <source>
        <strain evidence="5 8">FDAARGOS_923</strain>
    </source>
</reference>
<dbReference type="PANTHER" id="PTHR33744:SF15">
    <property type="entry name" value="CARBOHYDRATE DIACID REGULATOR"/>
    <property type="match status" value="1"/>
</dbReference>